<dbReference type="PATRIC" id="fig|251221.4.peg.3894"/>
<dbReference type="NCBIfam" id="NF033516">
    <property type="entry name" value="transpos_IS3"/>
    <property type="match status" value="1"/>
</dbReference>
<keyword evidence="4" id="KW-1185">Reference proteome</keyword>
<dbReference type="InterPro" id="IPR012337">
    <property type="entry name" value="RNaseH-like_sf"/>
</dbReference>
<evidence type="ECO:0000313" key="4">
    <source>
        <dbReference type="Proteomes" id="UP000000557"/>
    </source>
</evidence>
<dbReference type="InterPro" id="IPR036397">
    <property type="entry name" value="RNaseH_sf"/>
</dbReference>
<dbReference type="GO" id="GO:0015074">
    <property type="term" value="P:DNA integration"/>
    <property type="evidence" value="ECO:0007669"/>
    <property type="project" value="InterPro"/>
</dbReference>
<sequence>MEAHKDDYPVALMARVLQVSRSGYYAWRRRVPSKRQLHNQKLAECIEEVFTASRATYGSPRVHATLRAQGIAAGRHRVARLMRRAGLVARVRKRRYPRTTDSRHGYPVADNLLARQFGACEADSKWVADITYLPTCEGWLYLAVVMDLFSRRVVGWSMATHLRTELVLTALQAALAKRVPASSGLLFHSDRGSQYASWAYQQALSAAGITCSMSRSGTCLDNAVAESFFGTLKVELVYRLGPLDRRQMRTTVAEWLEVFYNRQRRHSALGYRSPDEYERHYCKEVKLSKTAVHQPTVH</sequence>
<dbReference type="Pfam" id="PF00665">
    <property type="entry name" value="rve"/>
    <property type="match status" value="1"/>
</dbReference>
<dbReference type="HOGENOM" id="CLU_027402_4_2_3"/>
<dbReference type="eggNOG" id="COG2801">
    <property type="taxonomic scope" value="Bacteria"/>
</dbReference>
<feature type="domain" description="Integrase catalytic" evidence="2">
    <location>
        <begin position="117"/>
        <end position="281"/>
    </location>
</feature>
<dbReference type="EMBL" id="BA000045">
    <property type="protein sequence ID" value="BAC91800.1"/>
    <property type="molecule type" value="Genomic_DNA"/>
</dbReference>
<protein>
    <submittedName>
        <fullName evidence="3">Glr3859 protein</fullName>
    </submittedName>
</protein>
<dbReference type="Gene3D" id="3.30.420.10">
    <property type="entry name" value="Ribonuclease H-like superfamily/Ribonuclease H"/>
    <property type="match status" value="1"/>
</dbReference>
<dbReference type="PROSITE" id="PS50994">
    <property type="entry name" value="INTEGRASE"/>
    <property type="match status" value="1"/>
</dbReference>
<gene>
    <name evidence="3" type="ordered locus">glr3859</name>
</gene>
<dbReference type="PANTHER" id="PTHR46889">
    <property type="entry name" value="TRANSPOSASE INSF FOR INSERTION SEQUENCE IS3B-RELATED"/>
    <property type="match status" value="1"/>
</dbReference>
<dbReference type="Pfam" id="PF13333">
    <property type="entry name" value="rve_2"/>
    <property type="match status" value="1"/>
</dbReference>
<dbReference type="InterPro" id="IPR025948">
    <property type="entry name" value="HTH-like_dom"/>
</dbReference>
<evidence type="ECO:0000256" key="1">
    <source>
        <dbReference type="ARBA" id="ARBA00002286"/>
    </source>
</evidence>
<dbReference type="STRING" id="251221.gene:10761376"/>
<dbReference type="PANTHER" id="PTHR46889:SF4">
    <property type="entry name" value="TRANSPOSASE INSO FOR INSERTION SEQUENCE ELEMENT IS911B-RELATED"/>
    <property type="match status" value="1"/>
</dbReference>
<organism evidence="3 4">
    <name type="scientific">Gloeobacter violaceus (strain ATCC 29082 / PCC 7421)</name>
    <dbReference type="NCBI Taxonomy" id="251221"/>
    <lineage>
        <taxon>Bacteria</taxon>
        <taxon>Bacillati</taxon>
        <taxon>Cyanobacteriota</taxon>
        <taxon>Cyanophyceae</taxon>
        <taxon>Gloeobacterales</taxon>
        <taxon>Gloeobacteraceae</taxon>
        <taxon>Gloeobacter</taxon>
    </lineage>
</organism>
<dbReference type="InterPro" id="IPR050900">
    <property type="entry name" value="Transposase_IS3/IS150/IS904"/>
</dbReference>
<dbReference type="PhylomeDB" id="Q7NEM0"/>
<dbReference type="Proteomes" id="UP000000557">
    <property type="component" value="Chromosome"/>
</dbReference>
<dbReference type="AlphaFoldDB" id="Q7NEM0"/>
<accession>Q7NEM0</accession>
<dbReference type="OrthoDB" id="9813957at2"/>
<dbReference type="EnsemblBacteria" id="BAC91800">
    <property type="protein sequence ID" value="BAC91800"/>
    <property type="gene ID" value="BAC91800"/>
</dbReference>
<evidence type="ECO:0000313" key="3">
    <source>
        <dbReference type="EMBL" id="BAC91800.1"/>
    </source>
</evidence>
<dbReference type="InterPro" id="IPR048020">
    <property type="entry name" value="Transpos_IS3"/>
</dbReference>
<dbReference type="FunCoup" id="Q7NEM0">
    <property type="interactions" value="8"/>
</dbReference>
<dbReference type="InterPro" id="IPR001584">
    <property type="entry name" value="Integrase_cat-core"/>
</dbReference>
<evidence type="ECO:0000259" key="2">
    <source>
        <dbReference type="PROSITE" id="PS50994"/>
    </source>
</evidence>
<dbReference type="SUPFAM" id="SSF53098">
    <property type="entry name" value="Ribonuclease H-like"/>
    <property type="match status" value="1"/>
</dbReference>
<reference evidence="3 4" key="2">
    <citation type="journal article" date="2003" name="DNA Res.">
        <title>Complete genome structure of Gloeobacter violaceus PCC 7421, a cyanobacterium that lacks thylakoids (supplement).</title>
        <authorList>
            <person name="Nakamura Y."/>
            <person name="Kaneko T."/>
            <person name="Sato S."/>
            <person name="Mimuro M."/>
            <person name="Miyashita H."/>
            <person name="Tsuchiya T."/>
            <person name="Sasamoto S."/>
            <person name="Watanabe A."/>
            <person name="Kawashima K."/>
            <person name="Kishida Y."/>
            <person name="Kiyokawa C."/>
            <person name="Kohara M."/>
            <person name="Matsumoto M."/>
            <person name="Matsuno A."/>
            <person name="Nakazaki N."/>
            <person name="Shimpo S."/>
            <person name="Takeuchi C."/>
            <person name="Yamada M."/>
            <person name="Tabata S."/>
        </authorList>
    </citation>
    <scope>NUCLEOTIDE SEQUENCE [LARGE SCALE GENOMIC DNA]</scope>
    <source>
        <strain evidence="4">ATCC 29082 / PCC 7421</strain>
    </source>
</reference>
<proteinExistence type="predicted"/>
<dbReference type="InParanoid" id="Q7NEM0"/>
<dbReference type="KEGG" id="gvi:glr3859"/>
<name>Q7NEM0_GLOVI</name>
<reference evidence="3 4" key="1">
    <citation type="journal article" date="2003" name="DNA Res.">
        <title>Complete genome structure of Gloeobacter violaceus PCC 7421, a cyanobacterium that lacks thylakoids.</title>
        <authorList>
            <person name="Nakamura Y."/>
            <person name="Kaneko T."/>
            <person name="Sato S."/>
            <person name="Mimuro M."/>
            <person name="Miyashita H."/>
            <person name="Tsuchiya T."/>
            <person name="Sasamoto S."/>
            <person name="Watanabe A."/>
            <person name="Kawashima K."/>
            <person name="Kishida Y."/>
            <person name="Kiyokawa C."/>
            <person name="Kohara M."/>
            <person name="Matsumoto M."/>
            <person name="Matsuno A."/>
            <person name="Nakazaki N."/>
            <person name="Shimpo S."/>
            <person name="Takeuchi C."/>
            <person name="Yamada M."/>
            <person name="Tabata S."/>
        </authorList>
    </citation>
    <scope>NUCLEOTIDE SEQUENCE [LARGE SCALE GENOMIC DNA]</scope>
    <source>
        <strain evidence="4">ATCC 29082 / PCC 7421</strain>
    </source>
</reference>
<dbReference type="Pfam" id="PF13276">
    <property type="entry name" value="HTH_21"/>
    <property type="match status" value="1"/>
</dbReference>
<dbReference type="GO" id="GO:0003676">
    <property type="term" value="F:nucleic acid binding"/>
    <property type="evidence" value="ECO:0007669"/>
    <property type="project" value="InterPro"/>
</dbReference>
<comment type="function">
    <text evidence="1">Involved in the transposition of the insertion sequence.</text>
</comment>